<dbReference type="GO" id="GO:0006412">
    <property type="term" value="P:translation"/>
    <property type="evidence" value="ECO:0007669"/>
    <property type="project" value="UniProtKB-UniRule"/>
</dbReference>
<dbReference type="SUPFAM" id="SSF54189">
    <property type="entry name" value="Ribosomal proteins S24e, L23 and L15e"/>
    <property type="match status" value="1"/>
</dbReference>
<dbReference type="GO" id="GO:0005840">
    <property type="term" value="C:ribosome"/>
    <property type="evidence" value="ECO:0007669"/>
    <property type="project" value="UniProtKB-KW"/>
</dbReference>
<dbReference type="KEGG" id="gbi:PG2T_11705"/>
<dbReference type="NCBIfam" id="NF004359">
    <property type="entry name" value="PRK05738.1-3"/>
    <property type="match status" value="1"/>
</dbReference>
<comment type="similarity">
    <text evidence="1 6">Belongs to the universal ribosomal protein uL23 family.</text>
</comment>
<evidence type="ECO:0000256" key="2">
    <source>
        <dbReference type="ARBA" id="ARBA00022730"/>
    </source>
</evidence>
<evidence type="ECO:0000256" key="6">
    <source>
        <dbReference type="HAMAP-Rule" id="MF_01369"/>
    </source>
</evidence>
<dbReference type="GO" id="GO:1990904">
    <property type="term" value="C:ribonucleoprotein complex"/>
    <property type="evidence" value="ECO:0007669"/>
    <property type="project" value="UniProtKB-KW"/>
</dbReference>
<accession>A0A1B1YVF4</accession>
<dbReference type="RefSeq" id="WP_068805628.1">
    <property type="nucleotide sequence ID" value="NZ_CP014671.1"/>
</dbReference>
<dbReference type="STRING" id="1810504.PG2T_11705"/>
<dbReference type="AlphaFoldDB" id="A0A1B1YVF4"/>
<keyword evidence="3 6" id="KW-0694">RNA-binding</keyword>
<dbReference type="FunCoup" id="A0A1B1YVF4">
    <property type="interactions" value="541"/>
</dbReference>
<evidence type="ECO:0000256" key="4">
    <source>
        <dbReference type="ARBA" id="ARBA00022980"/>
    </source>
</evidence>
<reference evidence="8" key="1">
    <citation type="submission" date="2016-03" db="EMBL/GenBank/DDBJ databases">
        <title>Complete genome sequence of Solimmundus cernigliae, representing a novel lineage of polycyclic aromatic hydrocarbon degraders within the Gammaproteobacteria.</title>
        <authorList>
            <person name="Singleton D.R."/>
            <person name="Dickey A.N."/>
            <person name="Scholl E.H."/>
            <person name="Wright F.A."/>
            <person name="Aitken M.D."/>
        </authorList>
    </citation>
    <scope>NUCLEOTIDE SEQUENCE [LARGE SCALE GENOMIC DNA]</scope>
    <source>
        <strain evidence="8">TR3.2</strain>
    </source>
</reference>
<dbReference type="Gene3D" id="3.30.70.330">
    <property type="match status" value="1"/>
</dbReference>
<comment type="function">
    <text evidence="6">One of the early assembly proteins it binds 23S rRNA. One of the proteins that surrounds the polypeptide exit tunnel on the outside of the ribosome. Forms the main docking site for trigger factor binding to the ribosome.</text>
</comment>
<proteinExistence type="inferred from homology"/>
<dbReference type="InParanoid" id="A0A1B1YVF4"/>
<dbReference type="HAMAP" id="MF_01369_B">
    <property type="entry name" value="Ribosomal_uL23_B"/>
    <property type="match status" value="1"/>
</dbReference>
<evidence type="ECO:0000256" key="5">
    <source>
        <dbReference type="ARBA" id="ARBA00023274"/>
    </source>
</evidence>
<keyword evidence="2 6" id="KW-0699">rRNA-binding</keyword>
<dbReference type="InterPro" id="IPR013025">
    <property type="entry name" value="Ribosomal_uL23-like"/>
</dbReference>
<dbReference type="NCBIfam" id="NF004363">
    <property type="entry name" value="PRK05738.2-4"/>
    <property type="match status" value="1"/>
</dbReference>
<evidence type="ECO:0000313" key="8">
    <source>
        <dbReference type="Proteomes" id="UP000092952"/>
    </source>
</evidence>
<evidence type="ECO:0000256" key="1">
    <source>
        <dbReference type="ARBA" id="ARBA00006700"/>
    </source>
</evidence>
<comment type="subunit">
    <text evidence="6">Part of the 50S ribosomal subunit. Contacts protein L29, and trigger factor when it is bound to the ribosome.</text>
</comment>
<dbReference type="Pfam" id="PF00276">
    <property type="entry name" value="Ribosomal_L23"/>
    <property type="match status" value="1"/>
</dbReference>
<dbReference type="OrthoDB" id="9793353at2"/>
<keyword evidence="8" id="KW-1185">Reference proteome</keyword>
<sequence>MNEAKLFEIIRAPHISEKGTRVAEKHRQIVFKVALDASKDEIRAAVEHAFSVKVQAVRTLRVKGKPKRQGHRKDWKKSYVTLAPGHDIDFTGVA</sequence>
<keyword evidence="4 6" id="KW-0689">Ribosomal protein</keyword>
<dbReference type="FunFam" id="3.30.70.330:FF:000001">
    <property type="entry name" value="50S ribosomal protein L23"/>
    <property type="match status" value="1"/>
</dbReference>
<gene>
    <name evidence="6 7" type="primary">rplW</name>
    <name evidence="7" type="ORF">PG2T_11705</name>
</gene>
<dbReference type="EMBL" id="CP014671">
    <property type="protein sequence ID" value="ANX04761.1"/>
    <property type="molecule type" value="Genomic_DNA"/>
</dbReference>
<organism evidence="7 8">
    <name type="scientific">Immundisolibacter cernigliae</name>
    <dbReference type="NCBI Taxonomy" id="1810504"/>
    <lineage>
        <taxon>Bacteria</taxon>
        <taxon>Pseudomonadati</taxon>
        <taxon>Pseudomonadota</taxon>
        <taxon>Gammaproteobacteria</taxon>
        <taxon>Immundisolibacterales</taxon>
        <taxon>Immundisolibacteraceae</taxon>
        <taxon>Immundisolibacter</taxon>
    </lineage>
</organism>
<evidence type="ECO:0000313" key="7">
    <source>
        <dbReference type="EMBL" id="ANX04761.1"/>
    </source>
</evidence>
<dbReference type="GO" id="GO:0019843">
    <property type="term" value="F:rRNA binding"/>
    <property type="evidence" value="ECO:0007669"/>
    <property type="project" value="UniProtKB-UniRule"/>
</dbReference>
<dbReference type="Proteomes" id="UP000092952">
    <property type="component" value="Chromosome"/>
</dbReference>
<keyword evidence="5 6" id="KW-0687">Ribonucleoprotein</keyword>
<evidence type="ECO:0000256" key="3">
    <source>
        <dbReference type="ARBA" id="ARBA00022884"/>
    </source>
</evidence>
<dbReference type="InterPro" id="IPR012677">
    <property type="entry name" value="Nucleotide-bd_a/b_plait_sf"/>
</dbReference>
<dbReference type="PANTHER" id="PTHR11620">
    <property type="entry name" value="60S RIBOSOMAL PROTEIN L23A"/>
    <property type="match status" value="1"/>
</dbReference>
<protein>
    <recommendedName>
        <fullName evidence="6">Large ribosomal subunit protein uL23</fullName>
    </recommendedName>
</protein>
<dbReference type="InterPro" id="IPR012678">
    <property type="entry name" value="Ribosomal_uL23/eL15/eS24_sf"/>
</dbReference>
<name>A0A1B1YVF4_9GAMM</name>
<dbReference type="GO" id="GO:0003735">
    <property type="term" value="F:structural constituent of ribosome"/>
    <property type="evidence" value="ECO:0007669"/>
    <property type="project" value="InterPro"/>
</dbReference>